<dbReference type="GO" id="GO:0046872">
    <property type="term" value="F:metal ion binding"/>
    <property type="evidence" value="ECO:0007669"/>
    <property type="project" value="UniProtKB-UniRule"/>
</dbReference>
<keyword evidence="9 15" id="KW-0378">Hydrolase</keyword>
<dbReference type="EMBL" id="JAGPXC010000009">
    <property type="protein sequence ID" value="KAH6647208.1"/>
    <property type="molecule type" value="Genomic_DNA"/>
</dbReference>
<dbReference type="Proteomes" id="UP000758603">
    <property type="component" value="Unassembled WGS sequence"/>
</dbReference>
<accession>A0A9P8RJI8</accession>
<sequence length="601" mass="64334">MIMISPNAACYAALFSLAAPSVLGAYHQHFTTAPAGWSRAVVQPRSETKITFTLALAMQNIQMLEPLLFCTSDPHSSDYGNFKDAQELQSIFGPSTGAVNNVTAWLEAGGIFNYQVDGAFVDFVTDLTTANNVFNASYQHYTTENITKLRTLSYSIPDNIQEHVVLLEPSTYFGNTKAFQSKAQAATSVKHSEQAQHKTRTNISCENGMTPACLKEMYNIGNYSPDKTAGSRAGVGSFLGQSSLRADVAQFEDFFGVARQNVTKVIIADGPDDQDPATPFHEANLDVQNMIGIAAPLPITEFLTGGSPPFIPGIDSEENTNEPFVPFFRYLLSRPNSELPQVISLSYGEAEDTVPYDYAVLTCSLIALQGLRGITIISASGDTGVGASCVAPDNKTAEFNPAFPATCPYITSVGGTVGSSSPEAAWSGSSGGFSKYFPRPLYQQGAITRYLNQVDSATIKYYSQYTNFNGRGFPDVAAHSAMSGYMGFYNGQRDYNGGTSGATPIWAGVVALLNDARLRAGKSTLGWLNPLLYTVGHEALNDITAGKSVGCNGVNGRSSEPEPAGAGIIPRAFWNATPGWDPVTGFGTPNFDNLKTLVLSL</sequence>
<feature type="binding site" evidence="15">
    <location>
        <position position="581"/>
    </location>
    <ligand>
        <name>Ca(2+)</name>
        <dbReference type="ChEBI" id="CHEBI:29108"/>
    </ligand>
</feature>
<keyword evidence="14" id="KW-0325">Glycoprotein</keyword>
<evidence type="ECO:0000256" key="1">
    <source>
        <dbReference type="ARBA" id="ARBA00001910"/>
    </source>
</evidence>
<comment type="function">
    <text evidence="2">Secreted tripeptidyl-peptidase which degrades proteins at acidic pHs and is involved in virulence.</text>
</comment>
<keyword evidence="13" id="KW-0865">Zymogen</keyword>
<keyword evidence="8 16" id="KW-0732">Signal</keyword>
<gene>
    <name evidence="18" type="ORF">BKA67DRAFT_663547</name>
</gene>
<protein>
    <recommendedName>
        <fullName evidence="4">tripeptidyl-peptidase II</fullName>
        <ecNumber evidence="4">3.4.14.10</ecNumber>
    </recommendedName>
</protein>
<dbReference type="GeneID" id="70137095"/>
<organism evidence="18 19">
    <name type="scientific">Truncatella angustata</name>
    <dbReference type="NCBI Taxonomy" id="152316"/>
    <lineage>
        <taxon>Eukaryota</taxon>
        <taxon>Fungi</taxon>
        <taxon>Dikarya</taxon>
        <taxon>Ascomycota</taxon>
        <taxon>Pezizomycotina</taxon>
        <taxon>Sordariomycetes</taxon>
        <taxon>Xylariomycetidae</taxon>
        <taxon>Amphisphaeriales</taxon>
        <taxon>Sporocadaceae</taxon>
        <taxon>Truncatella</taxon>
    </lineage>
</organism>
<feature type="domain" description="Peptidase S53" evidence="17">
    <location>
        <begin position="208"/>
        <end position="601"/>
    </location>
</feature>
<name>A0A9P8RJI8_9PEZI</name>
<feature type="chain" id="PRO_5040197137" description="tripeptidyl-peptidase II" evidence="16">
    <location>
        <begin position="25"/>
        <end position="601"/>
    </location>
</feature>
<feature type="binding site" evidence="15">
    <location>
        <position position="579"/>
    </location>
    <ligand>
        <name>Ca(2+)</name>
        <dbReference type="ChEBI" id="CHEBI:29108"/>
    </ligand>
</feature>
<evidence type="ECO:0000256" key="12">
    <source>
        <dbReference type="ARBA" id="ARBA00023026"/>
    </source>
</evidence>
<evidence type="ECO:0000313" key="19">
    <source>
        <dbReference type="Proteomes" id="UP000758603"/>
    </source>
</evidence>
<feature type="active site" description="Charge relay system" evidence="15">
    <location>
        <position position="282"/>
    </location>
</feature>
<feature type="binding site" evidence="15">
    <location>
        <position position="543"/>
    </location>
    <ligand>
        <name>Ca(2+)</name>
        <dbReference type="ChEBI" id="CHEBI:29108"/>
    </ligand>
</feature>
<dbReference type="Pfam" id="PF09286">
    <property type="entry name" value="Pro-kuma_activ"/>
    <property type="match status" value="1"/>
</dbReference>
<comment type="caution">
    <text evidence="18">The sequence shown here is derived from an EMBL/GenBank/DDBJ whole genome shotgun (WGS) entry which is preliminary data.</text>
</comment>
<proteinExistence type="predicted"/>
<dbReference type="InterPro" id="IPR030400">
    <property type="entry name" value="Sedolisin_dom"/>
</dbReference>
<evidence type="ECO:0000256" key="7">
    <source>
        <dbReference type="ARBA" id="ARBA00022723"/>
    </source>
</evidence>
<dbReference type="InterPro" id="IPR000209">
    <property type="entry name" value="Peptidase_S8/S53_dom"/>
</dbReference>
<feature type="active site" description="Charge relay system" evidence="15">
    <location>
        <position position="500"/>
    </location>
</feature>
<keyword evidence="11 15" id="KW-0106">Calcium</keyword>
<dbReference type="InterPro" id="IPR050819">
    <property type="entry name" value="Tripeptidyl-peptidase_I"/>
</dbReference>
<dbReference type="CDD" id="cd11377">
    <property type="entry name" value="Pro-peptidase_S53"/>
    <property type="match status" value="1"/>
</dbReference>
<keyword evidence="19" id="KW-1185">Reference proteome</keyword>
<dbReference type="PROSITE" id="PS00138">
    <property type="entry name" value="SUBTILASE_SER"/>
    <property type="match status" value="1"/>
</dbReference>
<keyword evidence="10 15" id="KW-0720">Serine protease</keyword>
<comment type="catalytic activity">
    <reaction evidence="1">
        <text>Release of an N-terminal tripeptide from a polypeptide.</text>
        <dbReference type="EC" id="3.4.14.10"/>
    </reaction>
</comment>
<dbReference type="SUPFAM" id="SSF52743">
    <property type="entry name" value="Subtilisin-like"/>
    <property type="match status" value="1"/>
</dbReference>
<dbReference type="EC" id="3.4.14.10" evidence="4"/>
<feature type="binding site" evidence="15">
    <location>
        <position position="542"/>
    </location>
    <ligand>
        <name>Ca(2+)</name>
        <dbReference type="ChEBI" id="CHEBI:29108"/>
    </ligand>
</feature>
<evidence type="ECO:0000256" key="9">
    <source>
        <dbReference type="ARBA" id="ARBA00022801"/>
    </source>
</evidence>
<dbReference type="Gene3D" id="3.40.50.200">
    <property type="entry name" value="Peptidase S8/S53 domain"/>
    <property type="match status" value="1"/>
</dbReference>
<dbReference type="OrthoDB" id="409122at2759"/>
<keyword evidence="12" id="KW-0843">Virulence</keyword>
<comment type="cofactor">
    <cofactor evidence="15">
        <name>Ca(2+)</name>
        <dbReference type="ChEBI" id="CHEBI:29108"/>
    </cofactor>
    <text evidence="15">Binds 1 Ca(2+) ion per subunit.</text>
</comment>
<feature type="active site" description="Charge relay system" evidence="15">
    <location>
        <position position="286"/>
    </location>
</feature>
<evidence type="ECO:0000259" key="17">
    <source>
        <dbReference type="PROSITE" id="PS51695"/>
    </source>
</evidence>
<dbReference type="CDD" id="cd04056">
    <property type="entry name" value="Peptidases_S53"/>
    <property type="match status" value="1"/>
</dbReference>
<reference evidence="18" key="1">
    <citation type="journal article" date="2021" name="Nat. Commun.">
        <title>Genetic determinants of endophytism in the Arabidopsis root mycobiome.</title>
        <authorList>
            <person name="Mesny F."/>
            <person name="Miyauchi S."/>
            <person name="Thiergart T."/>
            <person name="Pickel B."/>
            <person name="Atanasova L."/>
            <person name="Karlsson M."/>
            <person name="Huettel B."/>
            <person name="Barry K.W."/>
            <person name="Haridas S."/>
            <person name="Chen C."/>
            <person name="Bauer D."/>
            <person name="Andreopoulos W."/>
            <person name="Pangilinan J."/>
            <person name="LaButti K."/>
            <person name="Riley R."/>
            <person name="Lipzen A."/>
            <person name="Clum A."/>
            <person name="Drula E."/>
            <person name="Henrissat B."/>
            <person name="Kohler A."/>
            <person name="Grigoriev I.V."/>
            <person name="Martin F.M."/>
            <person name="Hacquard S."/>
        </authorList>
    </citation>
    <scope>NUCLEOTIDE SEQUENCE</scope>
    <source>
        <strain evidence="18">MPI-SDFR-AT-0073</strain>
    </source>
</reference>
<dbReference type="GO" id="GO:0006508">
    <property type="term" value="P:proteolysis"/>
    <property type="evidence" value="ECO:0007669"/>
    <property type="project" value="UniProtKB-KW"/>
</dbReference>
<dbReference type="SMART" id="SM00944">
    <property type="entry name" value="Pro-kuma_activ"/>
    <property type="match status" value="1"/>
</dbReference>
<dbReference type="SUPFAM" id="SSF54897">
    <property type="entry name" value="Protease propeptides/inhibitors"/>
    <property type="match status" value="1"/>
</dbReference>
<evidence type="ECO:0000256" key="5">
    <source>
        <dbReference type="ARBA" id="ARBA00022525"/>
    </source>
</evidence>
<dbReference type="PANTHER" id="PTHR14218:SF34">
    <property type="entry name" value="TRIPEPTIDYL-PEPTIDASE SED4"/>
    <property type="match status" value="1"/>
</dbReference>
<dbReference type="PANTHER" id="PTHR14218">
    <property type="entry name" value="PROTEASE S8 TRIPEPTIDYL PEPTIDASE I CLN2"/>
    <property type="match status" value="1"/>
</dbReference>
<dbReference type="InterPro" id="IPR036852">
    <property type="entry name" value="Peptidase_S8/S53_dom_sf"/>
</dbReference>
<dbReference type="FunFam" id="3.40.50.200:FF:000015">
    <property type="entry name" value="Tripeptidyl peptidase A"/>
    <property type="match status" value="1"/>
</dbReference>
<keyword evidence="6 15" id="KW-0645">Protease</keyword>
<keyword evidence="7 15" id="KW-0479">Metal-binding</keyword>
<dbReference type="InterPro" id="IPR015366">
    <property type="entry name" value="S53_propep"/>
</dbReference>
<evidence type="ECO:0000256" key="11">
    <source>
        <dbReference type="ARBA" id="ARBA00022837"/>
    </source>
</evidence>
<dbReference type="AlphaFoldDB" id="A0A9P8RJI8"/>
<dbReference type="Pfam" id="PF00082">
    <property type="entry name" value="Peptidase_S8"/>
    <property type="match status" value="1"/>
</dbReference>
<evidence type="ECO:0000256" key="15">
    <source>
        <dbReference type="PROSITE-ProRule" id="PRU01032"/>
    </source>
</evidence>
<dbReference type="GO" id="GO:0005576">
    <property type="term" value="C:extracellular region"/>
    <property type="evidence" value="ECO:0007669"/>
    <property type="project" value="UniProtKB-SubCell"/>
</dbReference>
<evidence type="ECO:0000256" key="8">
    <source>
        <dbReference type="ARBA" id="ARBA00022729"/>
    </source>
</evidence>
<keyword evidence="5" id="KW-0964">Secreted</keyword>
<feature type="signal peptide" evidence="16">
    <location>
        <begin position="1"/>
        <end position="24"/>
    </location>
</feature>
<evidence type="ECO:0000313" key="18">
    <source>
        <dbReference type="EMBL" id="KAH6647208.1"/>
    </source>
</evidence>
<comment type="subcellular location">
    <subcellularLocation>
        <location evidence="3">Secreted</location>
        <location evidence="3">Extracellular space</location>
    </subcellularLocation>
</comment>
<dbReference type="InterPro" id="IPR023828">
    <property type="entry name" value="Peptidase_S8_Ser-AS"/>
</dbReference>
<dbReference type="RefSeq" id="XP_045953722.1">
    <property type="nucleotide sequence ID" value="XM_046108204.1"/>
</dbReference>
<evidence type="ECO:0000256" key="10">
    <source>
        <dbReference type="ARBA" id="ARBA00022825"/>
    </source>
</evidence>
<evidence type="ECO:0000256" key="3">
    <source>
        <dbReference type="ARBA" id="ARBA00004239"/>
    </source>
</evidence>
<evidence type="ECO:0000256" key="6">
    <source>
        <dbReference type="ARBA" id="ARBA00022670"/>
    </source>
</evidence>
<evidence type="ECO:0000256" key="2">
    <source>
        <dbReference type="ARBA" id="ARBA00002451"/>
    </source>
</evidence>
<dbReference type="GO" id="GO:0008240">
    <property type="term" value="F:tripeptidyl-peptidase activity"/>
    <property type="evidence" value="ECO:0007669"/>
    <property type="project" value="UniProtKB-EC"/>
</dbReference>
<evidence type="ECO:0000256" key="16">
    <source>
        <dbReference type="SAM" id="SignalP"/>
    </source>
</evidence>
<dbReference type="PROSITE" id="PS51695">
    <property type="entry name" value="SEDOLISIN"/>
    <property type="match status" value="1"/>
</dbReference>
<evidence type="ECO:0000256" key="13">
    <source>
        <dbReference type="ARBA" id="ARBA00023145"/>
    </source>
</evidence>
<dbReference type="GO" id="GO:0004252">
    <property type="term" value="F:serine-type endopeptidase activity"/>
    <property type="evidence" value="ECO:0007669"/>
    <property type="project" value="UniProtKB-UniRule"/>
</dbReference>
<evidence type="ECO:0000256" key="4">
    <source>
        <dbReference type="ARBA" id="ARBA00012462"/>
    </source>
</evidence>
<evidence type="ECO:0000256" key="14">
    <source>
        <dbReference type="ARBA" id="ARBA00023180"/>
    </source>
</evidence>